<reference evidence="2 3" key="1">
    <citation type="journal article" date="2010" name="Stand. Genomic Sci.">
        <title>Complete genome sequence of Olsenella uli type strain (VPI D76D-27C).</title>
        <authorList>
            <person name="Goker M."/>
            <person name="Held B."/>
            <person name="Lucas S."/>
            <person name="Nolan M."/>
            <person name="Yasawong M."/>
            <person name="Glavina Del Rio T."/>
            <person name="Tice H."/>
            <person name="Cheng J.F."/>
            <person name="Bruce D."/>
            <person name="Detter J.C."/>
            <person name="Tapia R."/>
            <person name="Han C."/>
            <person name="Goodwin L."/>
            <person name="Pitluck S."/>
            <person name="Liolios K."/>
            <person name="Ivanova N."/>
            <person name="Mavromatis K."/>
            <person name="Mikhailova N."/>
            <person name="Pati A."/>
            <person name="Chen A."/>
            <person name="Palaniappan K."/>
            <person name="Land M."/>
            <person name="Hauser L."/>
            <person name="Chang Y.J."/>
            <person name="Jeffries C.D."/>
            <person name="Rohde M."/>
            <person name="Sikorski J."/>
            <person name="Pukall R."/>
            <person name="Woyke T."/>
            <person name="Bristow J."/>
            <person name="Eisen J.A."/>
            <person name="Markowitz V."/>
            <person name="Hugenholtz P."/>
            <person name="Kyrpides N.C."/>
            <person name="Klenk H.P."/>
            <person name="Lapidus A."/>
        </authorList>
    </citation>
    <scope>NUCLEOTIDE SEQUENCE [LARGE SCALE GENOMIC DNA]</scope>
    <source>
        <strain evidence="3">ATCC 49627 / DSM 7084 / CIP 109912 / JCM 12494 / NCIMB 702895 / VPI D76D-27C</strain>
    </source>
</reference>
<dbReference type="GeneID" id="78511960"/>
<dbReference type="eggNOG" id="COG1545">
    <property type="taxonomic scope" value="Bacteria"/>
</dbReference>
<dbReference type="InterPro" id="IPR052513">
    <property type="entry name" value="Thioester_dehydratase-like"/>
</dbReference>
<dbReference type="Gene3D" id="6.10.30.10">
    <property type="match status" value="1"/>
</dbReference>
<dbReference type="InterPro" id="IPR002878">
    <property type="entry name" value="ChsH2_C"/>
</dbReference>
<dbReference type="PANTHER" id="PTHR34075">
    <property type="entry name" value="BLR3430 PROTEIN"/>
    <property type="match status" value="1"/>
</dbReference>
<dbReference type="AlphaFoldDB" id="E1QZ25"/>
<dbReference type="OrthoDB" id="3182121at2"/>
<feature type="domain" description="ChsH2 C-terminal OB-fold" evidence="1">
    <location>
        <begin position="51"/>
        <end position="93"/>
    </location>
</feature>
<dbReference type="STRING" id="633147.Olsu_0524"/>
<dbReference type="Proteomes" id="UP000000333">
    <property type="component" value="Chromosome"/>
</dbReference>
<evidence type="ECO:0000259" key="1">
    <source>
        <dbReference type="Pfam" id="PF01796"/>
    </source>
</evidence>
<accession>E1QZ25</accession>
<gene>
    <name evidence="2" type="ordered locus">Olsu_0524</name>
</gene>
<dbReference type="PATRIC" id="fig|633147.7.peg.1029"/>
<dbReference type="SUPFAM" id="SSF50249">
    <property type="entry name" value="Nucleic acid-binding proteins"/>
    <property type="match status" value="1"/>
</dbReference>
<protein>
    <recommendedName>
        <fullName evidence="1">ChsH2 C-terminal OB-fold domain-containing protein</fullName>
    </recommendedName>
</protein>
<dbReference type="RefSeq" id="WP_013251391.1">
    <property type="nucleotide sequence ID" value="NC_014363.1"/>
</dbReference>
<dbReference type="InterPro" id="IPR012340">
    <property type="entry name" value="NA-bd_OB-fold"/>
</dbReference>
<organism evidence="2 3">
    <name type="scientific">Olsenella uli (strain ATCC 49627 / DSM 7084 / CCUG 31166 / CIP 109912 / JCM 12494 / LMG 11480 / NCIMB 702895 / VPI D76D-27C)</name>
    <name type="common">Lactobacillus uli</name>
    <dbReference type="NCBI Taxonomy" id="633147"/>
    <lineage>
        <taxon>Bacteria</taxon>
        <taxon>Bacillati</taxon>
        <taxon>Actinomycetota</taxon>
        <taxon>Coriobacteriia</taxon>
        <taxon>Coriobacteriales</taxon>
        <taxon>Atopobiaceae</taxon>
        <taxon>Olsenella</taxon>
    </lineage>
</organism>
<evidence type="ECO:0000313" key="3">
    <source>
        <dbReference type="Proteomes" id="UP000000333"/>
    </source>
</evidence>
<proteinExistence type="predicted"/>
<dbReference type="EMBL" id="CP002106">
    <property type="protein sequence ID" value="ADK67639.1"/>
    <property type="molecule type" value="Genomic_DNA"/>
</dbReference>
<dbReference type="PANTHER" id="PTHR34075:SF5">
    <property type="entry name" value="BLR3430 PROTEIN"/>
    <property type="match status" value="1"/>
</dbReference>
<evidence type="ECO:0000313" key="2">
    <source>
        <dbReference type="EMBL" id="ADK67639.1"/>
    </source>
</evidence>
<sequence length="156" mass="17583">MLLEDMEPIAKKFYDGVAEGKYLGRKCVECGAIEFPPHLGCNACGCADTEWVELSGRGTLESFTVPGIQNDKPYLKSVEPYGYGKVRLDEGPEYTFVIFCGKKRVVRGLQERLYKGHEEIRVHAMPIKRVTPLKPGSDETIEWYELCFQLDEAGEA</sequence>
<name>E1QZ25_OLSUV</name>
<dbReference type="HOGENOM" id="CLU_142214_0_0_11"/>
<dbReference type="KEGG" id="ols:Olsu_0524"/>
<keyword evidence="3" id="KW-1185">Reference proteome</keyword>
<dbReference type="Pfam" id="PF01796">
    <property type="entry name" value="OB_ChsH2_C"/>
    <property type="match status" value="1"/>
</dbReference>